<protein>
    <submittedName>
        <fullName evidence="1">Uncharacterized protein</fullName>
    </submittedName>
</protein>
<sequence length="222" mass="24924">MENNSPELIVMLTHNDRTVANAHDIFEQCQNSKAKFWGFKGSGLPIDKMKQLFAQMKKQGKETFLEIVEYTENECLIGAKMAVECGCDILMGTLFFDSVNAYCLENNLKYMPFVGEVSEHPSILEGTIEKMVSDAKTYIEKGAFGIDLLAYRYTGDQELLIKEVVANVAAPVCVAGSINDYQRLSVIKEVEPWAFTIGGAFFENKFPGSFNEQINVVCDYFE</sequence>
<dbReference type="Proteomes" id="UP000501945">
    <property type="component" value="Chromosome"/>
</dbReference>
<evidence type="ECO:0000313" key="2">
    <source>
        <dbReference type="Proteomes" id="UP000501945"/>
    </source>
</evidence>
<proteinExistence type="predicted"/>
<dbReference type="RefSeq" id="WP_096039767.1">
    <property type="nucleotide sequence ID" value="NZ_CP023392.1"/>
</dbReference>
<organism evidence="1 2">
    <name type="scientific">Pseudolactococcus raffinolactis</name>
    <dbReference type="NCBI Taxonomy" id="1366"/>
    <lineage>
        <taxon>Bacteria</taxon>
        <taxon>Bacillati</taxon>
        <taxon>Bacillota</taxon>
        <taxon>Bacilli</taxon>
        <taxon>Lactobacillales</taxon>
        <taxon>Streptococcaceae</taxon>
        <taxon>Pseudolactococcus</taxon>
    </lineage>
</organism>
<evidence type="ECO:0000313" key="1">
    <source>
        <dbReference type="EMBL" id="QIW54871.1"/>
    </source>
</evidence>
<dbReference type="EMBL" id="CP047616">
    <property type="protein sequence ID" value="QIW54871.1"/>
    <property type="molecule type" value="Genomic_DNA"/>
</dbReference>
<dbReference type="KEGG" id="lrn:CMV25_04980"/>
<reference evidence="1 2" key="1">
    <citation type="submission" date="2019-12" db="EMBL/GenBank/DDBJ databases">
        <title>Whole genome sequences of Lactococcus raffinolactis strains isolated from sewage.</title>
        <authorList>
            <person name="Ybazeta G."/>
            <person name="Ross M."/>
            <person name="Brabant-Kirwan D."/>
            <person name="Saleh M."/>
            <person name="Dillon J.A."/>
            <person name="Splinter K."/>
            <person name="Nokhbeh R."/>
        </authorList>
    </citation>
    <scope>NUCLEOTIDE SEQUENCE [LARGE SCALE GENOMIC DNA]</scope>
    <source>
        <strain evidence="1 2">Lr_19_5</strain>
    </source>
</reference>
<accession>A0A290Q508</accession>
<dbReference type="AlphaFoldDB" id="A0A290Q508"/>
<gene>
    <name evidence="1" type="ORF">GU336_12445</name>
</gene>
<name>A0A290Q508_9LACT</name>